<dbReference type="SUPFAM" id="SSF46785">
    <property type="entry name" value="Winged helix' DNA-binding domain"/>
    <property type="match status" value="1"/>
</dbReference>
<proteinExistence type="predicted"/>
<evidence type="ECO:0000256" key="2">
    <source>
        <dbReference type="ARBA" id="ARBA00023125"/>
    </source>
</evidence>
<evidence type="ECO:0000256" key="3">
    <source>
        <dbReference type="ARBA" id="ARBA00023163"/>
    </source>
</evidence>
<organism evidence="5 6">
    <name type="scientific">Halobacillus salinarum</name>
    <dbReference type="NCBI Taxonomy" id="2932257"/>
    <lineage>
        <taxon>Bacteria</taxon>
        <taxon>Bacillati</taxon>
        <taxon>Bacillota</taxon>
        <taxon>Bacilli</taxon>
        <taxon>Bacillales</taxon>
        <taxon>Bacillaceae</taxon>
        <taxon>Halobacillus</taxon>
    </lineage>
</organism>
<dbReference type="PROSITE" id="PS50995">
    <property type="entry name" value="HTH_MARR_2"/>
    <property type="match status" value="1"/>
</dbReference>
<dbReference type="PANTHER" id="PTHR42756">
    <property type="entry name" value="TRANSCRIPTIONAL REGULATOR, MARR"/>
    <property type="match status" value="1"/>
</dbReference>
<evidence type="ECO:0000313" key="6">
    <source>
        <dbReference type="Proteomes" id="UP000831787"/>
    </source>
</evidence>
<dbReference type="InterPro" id="IPR000835">
    <property type="entry name" value="HTH_MarR-typ"/>
</dbReference>
<gene>
    <name evidence="5" type="ORF">MUN89_00535</name>
</gene>
<dbReference type="Gene3D" id="1.10.10.10">
    <property type="entry name" value="Winged helix-like DNA-binding domain superfamily/Winged helix DNA-binding domain"/>
    <property type="match status" value="1"/>
</dbReference>
<sequence>MLENDTKSLIAELELSMRSFIRDYRKELNEVLGDGFTSSEFSFLRAIHENNCQNVTRLATLLNVSNSHATSVMDRLEAKGLLTRTRSEKDRRVVVFMLTEEGEKIFNSLDKRREAYMEERFNKLSHEEIKELIRIFKSL</sequence>
<dbReference type="Proteomes" id="UP000831787">
    <property type="component" value="Chromosome"/>
</dbReference>
<name>A0ABY4EKB1_9BACI</name>
<dbReference type="RefSeq" id="WP_244710542.1">
    <property type="nucleotide sequence ID" value="NZ_CP095073.1"/>
</dbReference>
<reference evidence="5 6" key="1">
    <citation type="submission" date="2022-04" db="EMBL/GenBank/DDBJ databases">
        <title>Halobacillus sp. isolated from saltern.</title>
        <authorList>
            <person name="Won M."/>
            <person name="Lee C.-M."/>
            <person name="Woen H.-Y."/>
            <person name="Kwon S.-W."/>
        </authorList>
    </citation>
    <scope>NUCLEOTIDE SEQUENCE [LARGE SCALE GENOMIC DNA]</scope>
    <source>
        <strain evidence="5 6">SSBR10-3</strain>
    </source>
</reference>
<keyword evidence="3" id="KW-0804">Transcription</keyword>
<keyword evidence="6" id="KW-1185">Reference proteome</keyword>
<dbReference type="InterPro" id="IPR036388">
    <property type="entry name" value="WH-like_DNA-bd_sf"/>
</dbReference>
<dbReference type="PANTHER" id="PTHR42756:SF1">
    <property type="entry name" value="TRANSCRIPTIONAL REPRESSOR OF EMRAB OPERON"/>
    <property type="match status" value="1"/>
</dbReference>
<feature type="domain" description="HTH marR-type" evidence="4">
    <location>
        <begin position="3"/>
        <end position="139"/>
    </location>
</feature>
<evidence type="ECO:0000259" key="4">
    <source>
        <dbReference type="PROSITE" id="PS50995"/>
    </source>
</evidence>
<dbReference type="EMBL" id="CP095073">
    <property type="protein sequence ID" value="UOQ44518.1"/>
    <property type="molecule type" value="Genomic_DNA"/>
</dbReference>
<evidence type="ECO:0000256" key="1">
    <source>
        <dbReference type="ARBA" id="ARBA00023015"/>
    </source>
</evidence>
<protein>
    <submittedName>
        <fullName evidence="5">MarR family transcriptional regulator</fullName>
    </submittedName>
</protein>
<evidence type="ECO:0000313" key="5">
    <source>
        <dbReference type="EMBL" id="UOQ44518.1"/>
    </source>
</evidence>
<dbReference type="Pfam" id="PF01047">
    <property type="entry name" value="MarR"/>
    <property type="match status" value="1"/>
</dbReference>
<accession>A0ABY4EKB1</accession>
<dbReference type="PRINTS" id="PR00598">
    <property type="entry name" value="HTHMARR"/>
</dbReference>
<keyword evidence="1" id="KW-0805">Transcription regulation</keyword>
<dbReference type="InterPro" id="IPR036390">
    <property type="entry name" value="WH_DNA-bd_sf"/>
</dbReference>
<dbReference type="SMART" id="SM00347">
    <property type="entry name" value="HTH_MARR"/>
    <property type="match status" value="1"/>
</dbReference>
<keyword evidence="2" id="KW-0238">DNA-binding</keyword>